<comment type="caution">
    <text evidence="2">The sequence shown here is derived from an EMBL/GenBank/DDBJ whole genome shotgun (WGS) entry which is preliminary data.</text>
</comment>
<gene>
    <name evidence="2" type="ORF">HJG60_010216</name>
</gene>
<feature type="compositionally biased region" description="Basic residues" evidence="1">
    <location>
        <begin position="60"/>
        <end position="70"/>
    </location>
</feature>
<dbReference type="AlphaFoldDB" id="A0A834EGA1"/>
<organism evidence="2 3">
    <name type="scientific">Phyllostomus discolor</name>
    <name type="common">pale spear-nosed bat</name>
    <dbReference type="NCBI Taxonomy" id="89673"/>
    <lineage>
        <taxon>Eukaryota</taxon>
        <taxon>Metazoa</taxon>
        <taxon>Chordata</taxon>
        <taxon>Craniata</taxon>
        <taxon>Vertebrata</taxon>
        <taxon>Euteleostomi</taxon>
        <taxon>Mammalia</taxon>
        <taxon>Eutheria</taxon>
        <taxon>Laurasiatheria</taxon>
        <taxon>Chiroptera</taxon>
        <taxon>Yangochiroptera</taxon>
        <taxon>Phyllostomidae</taxon>
        <taxon>Phyllostominae</taxon>
        <taxon>Phyllostomus</taxon>
    </lineage>
</organism>
<reference evidence="2 3" key="1">
    <citation type="journal article" date="2020" name="Nature">
        <title>Six reference-quality genomes reveal evolution of bat adaptations.</title>
        <authorList>
            <person name="Jebb D."/>
            <person name="Huang Z."/>
            <person name="Pippel M."/>
            <person name="Hughes G.M."/>
            <person name="Lavrichenko K."/>
            <person name="Devanna P."/>
            <person name="Winkler S."/>
            <person name="Jermiin L.S."/>
            <person name="Skirmuntt E.C."/>
            <person name="Katzourakis A."/>
            <person name="Burkitt-Gray L."/>
            <person name="Ray D.A."/>
            <person name="Sullivan K.A.M."/>
            <person name="Roscito J.G."/>
            <person name="Kirilenko B.M."/>
            <person name="Davalos L.M."/>
            <person name="Corthals A.P."/>
            <person name="Power M.L."/>
            <person name="Jones G."/>
            <person name="Ransome R.D."/>
            <person name="Dechmann D.K.N."/>
            <person name="Locatelli A.G."/>
            <person name="Puechmaille S.J."/>
            <person name="Fedrigo O."/>
            <person name="Jarvis E.D."/>
            <person name="Hiller M."/>
            <person name="Vernes S.C."/>
            <person name="Myers E.W."/>
            <person name="Teeling E.C."/>
        </authorList>
    </citation>
    <scope>NUCLEOTIDE SEQUENCE [LARGE SCALE GENOMIC DNA]</scope>
    <source>
        <strain evidence="2">Bat1K_MPI-CBG_1</strain>
    </source>
</reference>
<sequence length="205" mass="21679">MAAGRARQAAPSLSQSAVLINVTVFSPRGTFAPPFPTQAGRVLGSSPELTPSTPSLPPPRSRRCHGNRRPLHARRELTDLALSEARAPPPPPPHPTWTAITNRRLTYSTWVMRPTETGPRGRAGSGVPGVTATPRSPWLALGLRAPRGDGESLGAPGSWVIVGIVVPRPLGLAALAGGLGRENYKAQRHLRLEGTGKLSADREGE</sequence>
<evidence type="ECO:0000313" key="3">
    <source>
        <dbReference type="Proteomes" id="UP000664940"/>
    </source>
</evidence>
<dbReference type="Proteomes" id="UP000664940">
    <property type="component" value="Unassembled WGS sequence"/>
</dbReference>
<name>A0A834EGA1_9CHIR</name>
<dbReference type="EMBL" id="JABVXQ010000003">
    <property type="protein sequence ID" value="KAF6119830.1"/>
    <property type="molecule type" value="Genomic_DNA"/>
</dbReference>
<evidence type="ECO:0000313" key="2">
    <source>
        <dbReference type="EMBL" id="KAF6119830.1"/>
    </source>
</evidence>
<proteinExistence type="predicted"/>
<evidence type="ECO:0000256" key="1">
    <source>
        <dbReference type="SAM" id="MobiDB-lite"/>
    </source>
</evidence>
<accession>A0A834EGA1</accession>
<feature type="region of interest" description="Disordered" evidence="1">
    <location>
        <begin position="29"/>
        <end position="70"/>
    </location>
</feature>
<protein>
    <submittedName>
        <fullName evidence="2">Uncharacterized protein</fullName>
    </submittedName>
</protein>